<dbReference type="EMBL" id="CAJOBG010074812">
    <property type="protein sequence ID" value="CAF4609196.1"/>
    <property type="molecule type" value="Genomic_DNA"/>
</dbReference>
<gene>
    <name evidence="2" type="ORF">OVN521_LOCUS45484</name>
</gene>
<proteinExistence type="predicted"/>
<dbReference type="AlphaFoldDB" id="A0A821CST1"/>
<evidence type="ECO:0000256" key="1">
    <source>
        <dbReference type="SAM" id="MobiDB-lite"/>
    </source>
</evidence>
<protein>
    <submittedName>
        <fullName evidence="2">Uncharacterized protein</fullName>
    </submittedName>
</protein>
<feature type="compositionally biased region" description="Polar residues" evidence="1">
    <location>
        <begin position="1"/>
        <end position="17"/>
    </location>
</feature>
<evidence type="ECO:0000313" key="2">
    <source>
        <dbReference type="EMBL" id="CAF4609196.1"/>
    </source>
</evidence>
<organism evidence="2 3">
    <name type="scientific">Rotaria magnacalcarata</name>
    <dbReference type="NCBI Taxonomy" id="392030"/>
    <lineage>
        <taxon>Eukaryota</taxon>
        <taxon>Metazoa</taxon>
        <taxon>Spiralia</taxon>
        <taxon>Gnathifera</taxon>
        <taxon>Rotifera</taxon>
        <taxon>Eurotatoria</taxon>
        <taxon>Bdelloidea</taxon>
        <taxon>Philodinida</taxon>
        <taxon>Philodinidae</taxon>
        <taxon>Rotaria</taxon>
    </lineage>
</organism>
<feature type="region of interest" description="Disordered" evidence="1">
    <location>
        <begin position="1"/>
        <end position="71"/>
    </location>
</feature>
<name>A0A821CST1_9BILA</name>
<sequence length="89" mass="9840">ISGSEDTSRRLITSVKSRVNERIDEDNDDDPQKPNVNDDSNDSARGMIIDEGDERASNIEEKNQKVQSSSALTTITSLVEREISKTLSS</sequence>
<comment type="caution">
    <text evidence="2">The sequence shown here is derived from an EMBL/GenBank/DDBJ whole genome shotgun (WGS) entry which is preliminary data.</text>
</comment>
<keyword evidence="3" id="KW-1185">Reference proteome</keyword>
<accession>A0A821CST1</accession>
<dbReference type="Proteomes" id="UP000663866">
    <property type="component" value="Unassembled WGS sequence"/>
</dbReference>
<feature type="non-terminal residue" evidence="2">
    <location>
        <position position="1"/>
    </location>
</feature>
<evidence type="ECO:0000313" key="3">
    <source>
        <dbReference type="Proteomes" id="UP000663866"/>
    </source>
</evidence>
<feature type="compositionally biased region" description="Basic and acidic residues" evidence="1">
    <location>
        <begin position="54"/>
        <end position="64"/>
    </location>
</feature>
<reference evidence="2" key="1">
    <citation type="submission" date="2021-02" db="EMBL/GenBank/DDBJ databases">
        <authorList>
            <person name="Nowell W R."/>
        </authorList>
    </citation>
    <scope>NUCLEOTIDE SEQUENCE</scope>
</reference>
<feature type="non-terminal residue" evidence="2">
    <location>
        <position position="89"/>
    </location>
</feature>